<reference evidence="8" key="1">
    <citation type="journal article" date="2017" name="Front. Plant Sci.">
        <title>Climate Clever Clovers: New Paradigm to Reduce the Environmental Footprint of Ruminants by Breeding Low Methanogenic Forages Utilizing Haplotype Variation.</title>
        <authorList>
            <person name="Kaur P."/>
            <person name="Appels R."/>
            <person name="Bayer P.E."/>
            <person name="Keeble-Gagnere G."/>
            <person name="Wang J."/>
            <person name="Hirakawa H."/>
            <person name="Shirasawa K."/>
            <person name="Vercoe P."/>
            <person name="Stefanova K."/>
            <person name="Durmic Z."/>
            <person name="Nichols P."/>
            <person name="Revell C."/>
            <person name="Isobe S.N."/>
            <person name="Edwards D."/>
            <person name="Erskine W."/>
        </authorList>
    </citation>
    <scope>NUCLEOTIDE SEQUENCE [LARGE SCALE GENOMIC DNA]</scope>
    <source>
        <strain evidence="8">cv. Daliak</strain>
    </source>
</reference>
<dbReference type="SUPFAM" id="SSF56672">
    <property type="entry name" value="DNA/RNA polymerases"/>
    <property type="match status" value="1"/>
</dbReference>
<evidence type="ECO:0000256" key="4">
    <source>
        <dbReference type="ARBA" id="ARBA00022801"/>
    </source>
</evidence>
<dbReference type="PROSITE" id="PS50994">
    <property type="entry name" value="INTEGRASE"/>
    <property type="match status" value="1"/>
</dbReference>
<keyword evidence="1" id="KW-0645">Protease</keyword>
<sequence length="1013" mass="116268">MAEWSNFAPPSIPKFDGYYDHWAMLMENLLRSKEYWSLIEHGIVIAPEGATQEQLKAMEESKLKDLKAKNYLFQAIDRSILETILSRNTAKEIWDSMRQKYQGESVDEFFARTLTIANKMTTHGENLTQGDIVEKILRSLTSRFNYVACSIEESHDVTTMSVDELQSSLIVHEKRMKGQQEQEEQVLKVSYGGRNNRGRGGGDRGRTQGGGRCGGGAKFKKENVEFFKCHKLGHFQSECPSREEENANYAQFDEGEEILLMAQETKETKEQGSHSEIWFLDSGCSNHMIGNKEWLFDFDDSFKDSVKLGDDSKMAVMGKGNLKLHIEGYTQVFTNVYYFPGLKNNLLSIGQLQEKNLTVIFRNDTCKVFHEEIGLIMSTHMSLNRMYVIRAHVIIPKCLKIAHCNESQVWHQRYGHLSYKGLGVLVSKKMVLGLPCVTEPTEKCSNCMKGKQHKEVVSKKSSWRASIKLELIHLDICGPITPESNGKKRYFITFIDDMSRKSWVYFLNEKSEALVIFQKFKIMVENATQHKIQCLRTDKGGEYTSIAFNEFCDLHGIRRQLTTTYTPKQNGVSERKNRTILNMVRCMLDDKKIPNMFWPETVNCENGDDMENHTSNDHDENINEVIVPDSEDSSDEAEEIQMSKRIPRKPSYLEDYVTNEASTDEEALQNLAIFTPGEDPITYDEAFKHSVWRKAMDSEIASIETVRNWYVFQLDVKSAFLHGELDEEVYVEQPLGYQKGKKDMVYRLKKSLYGLRQAPKACGRDKVIIVSLYVDDLIFTGNDQKLFDKFKNSIESNFAMTDLGKMRYFLGIEVVQNENGIFICQQKYASDILERFGMNECNSVSNPLVPGCKLQKDETARFMERPIEIHVAAVKRILSYLKGTTSHGLWYARGDESKLTRWSDSDYAGDLDDRKSTSGILGQIDMNLKECITIYCDNSSSIKLSINQVMHGRSKYIDMRFHFLRDLSKDGIVQLVHCSSFEQIADIMTKALSLENFCRHRDKLGLCKLETIN</sequence>
<dbReference type="Pfam" id="PF07727">
    <property type="entry name" value="RVT_2"/>
    <property type="match status" value="2"/>
</dbReference>
<keyword evidence="4" id="KW-0378">Hydrolase</keyword>
<dbReference type="EMBL" id="DF973190">
    <property type="protein sequence ID" value="GAU18821.1"/>
    <property type="molecule type" value="Genomic_DNA"/>
</dbReference>
<dbReference type="Gene3D" id="3.30.420.10">
    <property type="entry name" value="Ribonuclease H-like superfamily/Ribonuclease H"/>
    <property type="match status" value="1"/>
</dbReference>
<feature type="domain" description="Integrase catalytic" evidence="6">
    <location>
        <begin position="464"/>
        <end position="602"/>
    </location>
</feature>
<dbReference type="GO" id="GO:0003676">
    <property type="term" value="F:nucleic acid binding"/>
    <property type="evidence" value="ECO:0007669"/>
    <property type="project" value="InterPro"/>
</dbReference>
<dbReference type="Proteomes" id="UP000242715">
    <property type="component" value="Unassembled WGS sequence"/>
</dbReference>
<name>A0A2Z6LR00_TRISU</name>
<dbReference type="PANTHER" id="PTHR42648">
    <property type="entry name" value="TRANSPOSASE, PUTATIVE-RELATED"/>
    <property type="match status" value="1"/>
</dbReference>
<dbReference type="SUPFAM" id="SSF53098">
    <property type="entry name" value="Ribonuclease H-like"/>
    <property type="match status" value="1"/>
</dbReference>
<proteinExistence type="predicted"/>
<evidence type="ECO:0000256" key="3">
    <source>
        <dbReference type="ARBA" id="ARBA00022750"/>
    </source>
</evidence>
<evidence type="ECO:0000256" key="2">
    <source>
        <dbReference type="ARBA" id="ARBA00022723"/>
    </source>
</evidence>
<dbReference type="InterPro" id="IPR039537">
    <property type="entry name" value="Retrotran_Ty1/copia-like"/>
</dbReference>
<dbReference type="AlphaFoldDB" id="A0A2Z6LR00"/>
<dbReference type="InterPro" id="IPR025724">
    <property type="entry name" value="GAG-pre-integrase_dom"/>
</dbReference>
<evidence type="ECO:0000259" key="6">
    <source>
        <dbReference type="PROSITE" id="PS50994"/>
    </source>
</evidence>
<dbReference type="InterPro" id="IPR012337">
    <property type="entry name" value="RNaseH-like_sf"/>
</dbReference>
<evidence type="ECO:0000313" key="7">
    <source>
        <dbReference type="EMBL" id="GAU18821.1"/>
    </source>
</evidence>
<evidence type="ECO:0000313" key="8">
    <source>
        <dbReference type="Proteomes" id="UP000242715"/>
    </source>
</evidence>
<keyword evidence="3" id="KW-0064">Aspartyl protease</keyword>
<dbReference type="InterPro" id="IPR054722">
    <property type="entry name" value="PolX-like_BBD"/>
</dbReference>
<dbReference type="InterPro" id="IPR036875">
    <property type="entry name" value="Znf_CCHC_sf"/>
</dbReference>
<dbReference type="PANTHER" id="PTHR42648:SF18">
    <property type="entry name" value="RETROTRANSPOSON, UNCLASSIFIED-LIKE PROTEIN"/>
    <property type="match status" value="1"/>
</dbReference>
<evidence type="ECO:0000256" key="1">
    <source>
        <dbReference type="ARBA" id="ARBA00022670"/>
    </source>
</evidence>
<feature type="region of interest" description="Disordered" evidence="5">
    <location>
        <begin position="192"/>
        <end position="214"/>
    </location>
</feature>
<dbReference type="GO" id="GO:0006508">
    <property type="term" value="P:proteolysis"/>
    <property type="evidence" value="ECO:0007669"/>
    <property type="project" value="UniProtKB-KW"/>
</dbReference>
<dbReference type="InterPro" id="IPR013103">
    <property type="entry name" value="RVT_2"/>
</dbReference>
<keyword evidence="2" id="KW-0479">Metal-binding</keyword>
<dbReference type="Pfam" id="PF22936">
    <property type="entry name" value="Pol_BBD"/>
    <property type="match status" value="1"/>
</dbReference>
<keyword evidence="8" id="KW-1185">Reference proteome</keyword>
<dbReference type="Pfam" id="PF00665">
    <property type="entry name" value="rve"/>
    <property type="match status" value="1"/>
</dbReference>
<dbReference type="SUPFAM" id="SSF57756">
    <property type="entry name" value="Retrovirus zinc finger-like domains"/>
    <property type="match status" value="1"/>
</dbReference>
<dbReference type="GO" id="GO:0015074">
    <property type="term" value="P:DNA integration"/>
    <property type="evidence" value="ECO:0007669"/>
    <property type="project" value="InterPro"/>
</dbReference>
<dbReference type="Pfam" id="PF13976">
    <property type="entry name" value="gag_pre-integrs"/>
    <property type="match status" value="1"/>
</dbReference>
<organism evidence="7 8">
    <name type="scientific">Trifolium subterraneum</name>
    <name type="common">Subterranean clover</name>
    <dbReference type="NCBI Taxonomy" id="3900"/>
    <lineage>
        <taxon>Eukaryota</taxon>
        <taxon>Viridiplantae</taxon>
        <taxon>Streptophyta</taxon>
        <taxon>Embryophyta</taxon>
        <taxon>Tracheophyta</taxon>
        <taxon>Spermatophyta</taxon>
        <taxon>Magnoliopsida</taxon>
        <taxon>eudicotyledons</taxon>
        <taxon>Gunneridae</taxon>
        <taxon>Pentapetalae</taxon>
        <taxon>rosids</taxon>
        <taxon>fabids</taxon>
        <taxon>Fabales</taxon>
        <taxon>Fabaceae</taxon>
        <taxon>Papilionoideae</taxon>
        <taxon>50 kb inversion clade</taxon>
        <taxon>NPAAA clade</taxon>
        <taxon>Hologalegina</taxon>
        <taxon>IRL clade</taxon>
        <taxon>Trifolieae</taxon>
        <taxon>Trifolium</taxon>
    </lineage>
</organism>
<evidence type="ECO:0000256" key="5">
    <source>
        <dbReference type="SAM" id="MobiDB-lite"/>
    </source>
</evidence>
<dbReference type="OrthoDB" id="7699117at2759"/>
<dbReference type="InterPro" id="IPR043502">
    <property type="entry name" value="DNA/RNA_pol_sf"/>
</dbReference>
<dbReference type="GO" id="GO:0008270">
    <property type="term" value="F:zinc ion binding"/>
    <property type="evidence" value="ECO:0007669"/>
    <property type="project" value="InterPro"/>
</dbReference>
<accession>A0A2Z6LR00</accession>
<protein>
    <recommendedName>
        <fullName evidence="6">Integrase catalytic domain-containing protein</fullName>
    </recommendedName>
</protein>
<dbReference type="InterPro" id="IPR001584">
    <property type="entry name" value="Integrase_cat-core"/>
</dbReference>
<gene>
    <name evidence="7" type="ORF">TSUD_228110</name>
</gene>
<dbReference type="InterPro" id="IPR036397">
    <property type="entry name" value="RNaseH_sf"/>
</dbReference>
<dbReference type="CDD" id="cd09272">
    <property type="entry name" value="RNase_HI_RT_Ty1"/>
    <property type="match status" value="1"/>
</dbReference>
<dbReference type="Pfam" id="PF14223">
    <property type="entry name" value="Retrotran_gag_2"/>
    <property type="match status" value="1"/>
</dbReference>
<dbReference type="GO" id="GO:0004190">
    <property type="term" value="F:aspartic-type endopeptidase activity"/>
    <property type="evidence" value="ECO:0007669"/>
    <property type="project" value="UniProtKB-KW"/>
</dbReference>